<keyword evidence="10" id="KW-1185">Reference proteome</keyword>
<dbReference type="GO" id="GO:0015918">
    <property type="term" value="P:sterol transport"/>
    <property type="evidence" value="ECO:0007669"/>
    <property type="project" value="UniProtKB-ARBA"/>
</dbReference>
<feature type="signal peptide" evidence="7">
    <location>
        <begin position="1"/>
        <end position="30"/>
    </location>
</feature>
<dbReference type="InterPro" id="IPR035940">
    <property type="entry name" value="CAP_sf"/>
</dbReference>
<dbReference type="PRINTS" id="PR00837">
    <property type="entry name" value="V5TPXLIKE"/>
</dbReference>
<keyword evidence="5" id="KW-0813">Transport</keyword>
<feature type="chain" id="PRO_5003508683" description="SCP domain-containing protein" evidence="7">
    <location>
        <begin position="31"/>
        <end position="286"/>
    </location>
</feature>
<dbReference type="KEGG" id="tpf:TPHA_0I02760"/>
<dbReference type="SUPFAM" id="SSF55797">
    <property type="entry name" value="PR-1-like"/>
    <property type="match status" value="1"/>
</dbReference>
<dbReference type="STRING" id="1071381.G8BXZ9"/>
<comment type="similarity">
    <text evidence="2">Belongs to the CRISP family.</text>
</comment>
<dbReference type="eggNOG" id="KOG3017">
    <property type="taxonomic scope" value="Eukaryota"/>
</dbReference>
<dbReference type="SMART" id="SM00198">
    <property type="entry name" value="SCP"/>
    <property type="match status" value="1"/>
</dbReference>
<dbReference type="Gene3D" id="3.40.33.10">
    <property type="entry name" value="CAP"/>
    <property type="match status" value="1"/>
</dbReference>
<dbReference type="GeneID" id="11534634"/>
<dbReference type="InterPro" id="IPR018244">
    <property type="entry name" value="Allrgn_V5/Tpx1_CS"/>
</dbReference>
<evidence type="ECO:0000256" key="7">
    <source>
        <dbReference type="SAM" id="SignalP"/>
    </source>
</evidence>
<dbReference type="InterPro" id="IPR001283">
    <property type="entry name" value="CRISP-related"/>
</dbReference>
<dbReference type="Proteomes" id="UP000005666">
    <property type="component" value="Chromosome 9"/>
</dbReference>
<protein>
    <recommendedName>
        <fullName evidence="8">SCP domain-containing protein</fullName>
    </recommendedName>
</protein>
<organism evidence="9 10">
    <name type="scientific">Tetrapisispora phaffii (strain ATCC 24235 / CBS 4417 / NBRC 1672 / NRRL Y-8282 / UCD 70-5)</name>
    <name type="common">Yeast</name>
    <name type="synonym">Fabospora phaffii</name>
    <dbReference type="NCBI Taxonomy" id="1071381"/>
    <lineage>
        <taxon>Eukaryota</taxon>
        <taxon>Fungi</taxon>
        <taxon>Dikarya</taxon>
        <taxon>Ascomycota</taxon>
        <taxon>Saccharomycotina</taxon>
        <taxon>Saccharomycetes</taxon>
        <taxon>Saccharomycetales</taxon>
        <taxon>Saccharomycetaceae</taxon>
        <taxon>Tetrapisispora</taxon>
    </lineage>
</organism>
<dbReference type="GO" id="GO:0015908">
    <property type="term" value="P:fatty acid transport"/>
    <property type="evidence" value="ECO:0007669"/>
    <property type="project" value="UniProtKB-ARBA"/>
</dbReference>
<evidence type="ECO:0000256" key="2">
    <source>
        <dbReference type="ARBA" id="ARBA00009923"/>
    </source>
</evidence>
<dbReference type="OrthoDB" id="337038at2759"/>
<keyword evidence="4 7" id="KW-0732">Signal</keyword>
<dbReference type="PROSITE" id="PS01009">
    <property type="entry name" value="CRISP_1"/>
    <property type="match status" value="1"/>
</dbReference>
<dbReference type="AlphaFoldDB" id="G8BXZ9"/>
<dbReference type="PANTHER" id="PTHR10334">
    <property type="entry name" value="CYSTEINE-RICH SECRETORY PROTEIN-RELATED"/>
    <property type="match status" value="1"/>
</dbReference>
<evidence type="ECO:0000313" key="9">
    <source>
        <dbReference type="EMBL" id="CCE64777.1"/>
    </source>
</evidence>
<dbReference type="FunFam" id="3.40.33.10:FF:000012">
    <property type="entry name" value="Secreted protein PRY1"/>
    <property type="match status" value="1"/>
</dbReference>
<feature type="region of interest" description="Disordered" evidence="6">
    <location>
        <begin position="79"/>
        <end position="128"/>
    </location>
</feature>
<reference evidence="9 10" key="1">
    <citation type="journal article" date="2011" name="Proc. Natl. Acad. Sci. U.S.A.">
        <title>Evolutionary erosion of yeast sex chromosomes by mating-type switching accidents.</title>
        <authorList>
            <person name="Gordon J.L."/>
            <person name="Armisen D."/>
            <person name="Proux-Wera E."/>
            <person name="Oheigeartaigh S.S."/>
            <person name="Byrne K.P."/>
            <person name="Wolfe K.H."/>
        </authorList>
    </citation>
    <scope>NUCLEOTIDE SEQUENCE [LARGE SCALE GENOMIC DNA]</scope>
    <source>
        <strain evidence="10">ATCC 24235 / CBS 4417 / NBRC 1672 / NRRL Y-8282 / UCD 70-5</strain>
    </source>
</reference>
<dbReference type="Pfam" id="PF00188">
    <property type="entry name" value="CAP"/>
    <property type="match status" value="1"/>
</dbReference>
<dbReference type="PROSITE" id="PS01010">
    <property type="entry name" value="CRISP_2"/>
    <property type="match status" value="1"/>
</dbReference>
<dbReference type="EMBL" id="HE612864">
    <property type="protein sequence ID" value="CCE64777.1"/>
    <property type="molecule type" value="Genomic_DNA"/>
</dbReference>
<dbReference type="GO" id="GO:0005576">
    <property type="term" value="C:extracellular region"/>
    <property type="evidence" value="ECO:0007669"/>
    <property type="project" value="UniProtKB-SubCell"/>
</dbReference>
<evidence type="ECO:0000259" key="8">
    <source>
        <dbReference type="SMART" id="SM00198"/>
    </source>
</evidence>
<dbReference type="InterPro" id="IPR014044">
    <property type="entry name" value="CAP_dom"/>
</dbReference>
<keyword evidence="5" id="KW-0445">Lipid transport</keyword>
<keyword evidence="3" id="KW-0964">Secreted</keyword>
<gene>
    <name evidence="9" type="primary">TPHA0I02760</name>
    <name evidence="9" type="ordered locus">TPHA_0I02760</name>
</gene>
<accession>G8BXZ9</accession>
<evidence type="ECO:0000256" key="3">
    <source>
        <dbReference type="ARBA" id="ARBA00022525"/>
    </source>
</evidence>
<evidence type="ECO:0000256" key="6">
    <source>
        <dbReference type="SAM" id="MobiDB-lite"/>
    </source>
</evidence>
<sequence>MKLSNLTIAAVASAAAVAAAPAVVVEHVHASPTITVQGYVYFENGVAQTSYTTIDDSTKTQAAAVAAAVVPTLVANANVADSTSSTSTSTSTTTLTQQSTTSSSTTTTEVAAPSTSSTSTQAAAPSTSSTAQAAATTAVATTDSSLSDFANEMLNAHNAKRALHQDTNSLEWSSDLASYAQNYADNYDCSGTLTHSGGSYGENLAAGYDGADAVEAWYSEISSYDFSNPAYSSSTGHFTQLVWKSSTQVGCGFKQCNNDWGTYIICSYNPAGNYIGQFAENVGNLL</sequence>
<evidence type="ECO:0000313" key="10">
    <source>
        <dbReference type="Proteomes" id="UP000005666"/>
    </source>
</evidence>
<evidence type="ECO:0000256" key="5">
    <source>
        <dbReference type="ARBA" id="ARBA00023055"/>
    </source>
</evidence>
<dbReference type="HOGENOM" id="CLU_035730_3_0_1"/>
<feature type="domain" description="SCP" evidence="8">
    <location>
        <begin position="148"/>
        <end position="276"/>
    </location>
</feature>
<dbReference type="CDD" id="cd05384">
    <property type="entry name" value="CAP_PRY1-like"/>
    <property type="match status" value="1"/>
</dbReference>
<name>G8BXZ9_TETPH</name>
<comment type="subcellular location">
    <subcellularLocation>
        <location evidence="1">Secreted</location>
    </subcellularLocation>
</comment>
<evidence type="ECO:0000256" key="1">
    <source>
        <dbReference type="ARBA" id="ARBA00004613"/>
    </source>
</evidence>
<dbReference type="OMA" id="DSMRVGC"/>
<proteinExistence type="inferred from homology"/>
<evidence type="ECO:0000256" key="4">
    <source>
        <dbReference type="ARBA" id="ARBA00022729"/>
    </source>
</evidence>
<dbReference type="RefSeq" id="XP_003687211.1">
    <property type="nucleotide sequence ID" value="XM_003687163.1"/>
</dbReference>